<gene>
    <name evidence="1" type="ORF">BN85315680</name>
</gene>
<dbReference type="AlphaFoldDB" id="U4KTF3"/>
<name>U4KTF3_9MOLU</name>
<accession>U4KTF3</accession>
<proteinExistence type="predicted"/>
<dbReference type="HOGENOM" id="CLU_075295_0_0_14"/>
<dbReference type="Pfam" id="PF09929">
    <property type="entry name" value="DUF2161"/>
    <property type="match status" value="1"/>
</dbReference>
<dbReference type="OrthoDB" id="9795163at2"/>
<protein>
    <submittedName>
        <fullName evidence="1">Uncharacterized protein</fullName>
    </submittedName>
</protein>
<dbReference type="STRING" id="61635.BN85315680"/>
<evidence type="ECO:0000313" key="2">
    <source>
        <dbReference type="Proteomes" id="UP000032737"/>
    </source>
</evidence>
<keyword evidence="2" id="KW-1185">Reference proteome</keyword>
<dbReference type="EMBL" id="FO681348">
    <property type="protein sequence ID" value="CCV66589.1"/>
    <property type="molecule type" value="Genomic_DNA"/>
</dbReference>
<evidence type="ECO:0000313" key="1">
    <source>
        <dbReference type="EMBL" id="CCV66589.1"/>
    </source>
</evidence>
<reference evidence="1 2" key="1">
    <citation type="journal article" date="2013" name="J. Mol. Microbiol. Biotechnol.">
        <title>Analysis of the Complete Genomes of Acholeplasma brassicae , A. palmae and A. laidlawii and Their Comparison to the Obligate Parasites from ' Candidatus Phytoplasma'.</title>
        <authorList>
            <person name="Kube M."/>
            <person name="Siewert C."/>
            <person name="Migdoll A.M."/>
            <person name="Duduk B."/>
            <person name="Holz S."/>
            <person name="Rabus R."/>
            <person name="Seemuller E."/>
            <person name="Mitrovic J."/>
            <person name="Muller I."/>
            <person name="Buttner C."/>
            <person name="Reinhardt R."/>
        </authorList>
    </citation>
    <scope>NUCLEOTIDE SEQUENCE [LARGE SCALE GENOMIC DNA]</scope>
    <source>
        <strain evidence="2">0502</strain>
    </source>
</reference>
<dbReference type="InterPro" id="IPR018679">
    <property type="entry name" value="DUF2161"/>
</dbReference>
<dbReference type="RefSeq" id="WP_030005441.1">
    <property type="nucleotide sequence ID" value="NC_022549.1"/>
</dbReference>
<dbReference type="Proteomes" id="UP000032737">
    <property type="component" value="Chromosome"/>
</dbReference>
<organism evidence="1 2">
    <name type="scientific">Acholeplasma brassicae</name>
    <dbReference type="NCBI Taxonomy" id="61635"/>
    <lineage>
        <taxon>Bacteria</taxon>
        <taxon>Bacillati</taxon>
        <taxon>Mycoplasmatota</taxon>
        <taxon>Mollicutes</taxon>
        <taxon>Acholeplasmatales</taxon>
        <taxon>Acholeplasmataceae</taxon>
        <taxon>Acholeplasma</taxon>
    </lineage>
</organism>
<dbReference type="KEGG" id="abra:BN85315680"/>
<sequence length="231" mass="26389">MKETDLYEPCLVLLEDQGFEVKAEVGSCDIMAIKDDYVVIIELKLSISLKLIYQAIDRQKFADKVYVCLPKKATTSNRSSLKSFILLLKRLEIGLIVVDEGFAEVRLETFGFDFKKSMAQSKKKKVKLLNEFALRKTNQNVGGTNGKKMTAYKEKVIEIAKYLEEFGEKSPKEIINYTGIKEAPGMLRKNYYGWFLNPRRGSYTLSELGKKDLDSLTKEINDKIEKGEVNL</sequence>